<dbReference type="PANTHER" id="PTHR31212">
    <property type="entry name" value="ALPHA-KETOGLUTARATE-DEPENDENT DIOXYGENASE ALKB HOMOLOG 3"/>
    <property type="match status" value="1"/>
</dbReference>
<dbReference type="RefSeq" id="WP_099154159.1">
    <property type="nucleotide sequence ID" value="NZ_PDUD01000040.1"/>
</dbReference>
<sequence>MSQLDLFAADQSNEFEKLFLDSDHFIEKYHQVDRFKLDQPDFAALWREHPDDFHEVVIHGKRVPTPRWQQAYGKNYEYTGSRNNALPIHAGHQKYLQWCQENIHPELNSLLINWYDGSSKHYIGRHRDSTKGLVPGTPIVTISHGETRIFRFRPFRGEGFLDFPVVNGDVLIIPWDTNKHFTHEVPHFTKYTGRRISVTLRAYGS</sequence>
<evidence type="ECO:0000313" key="3">
    <source>
        <dbReference type="Proteomes" id="UP000223913"/>
    </source>
</evidence>
<dbReference type="GO" id="GO:0006307">
    <property type="term" value="P:DNA alkylation repair"/>
    <property type="evidence" value="ECO:0007669"/>
    <property type="project" value="InterPro"/>
</dbReference>
<keyword evidence="3" id="KW-1185">Reference proteome</keyword>
<dbReference type="GO" id="GO:0051213">
    <property type="term" value="F:dioxygenase activity"/>
    <property type="evidence" value="ECO:0007669"/>
    <property type="project" value="InterPro"/>
</dbReference>
<evidence type="ECO:0000259" key="1">
    <source>
        <dbReference type="PROSITE" id="PS51471"/>
    </source>
</evidence>
<comment type="caution">
    <text evidence="2">The sequence shown here is derived from an EMBL/GenBank/DDBJ whole genome shotgun (WGS) entry which is preliminary data.</text>
</comment>
<organism evidence="2 3">
    <name type="scientific">Flavilitoribacter nigricans (strain ATCC 23147 / DSM 23189 / NBRC 102662 / NCIMB 1420 / SS-2)</name>
    <name type="common">Lewinella nigricans</name>
    <dbReference type="NCBI Taxonomy" id="1122177"/>
    <lineage>
        <taxon>Bacteria</taxon>
        <taxon>Pseudomonadati</taxon>
        <taxon>Bacteroidota</taxon>
        <taxon>Saprospiria</taxon>
        <taxon>Saprospirales</taxon>
        <taxon>Lewinellaceae</taxon>
        <taxon>Flavilitoribacter</taxon>
    </lineage>
</organism>
<dbReference type="PANTHER" id="PTHR31212:SF4">
    <property type="entry name" value="ALPHA-KETOGLUTARATE-DEPENDENT DIOXYGENASE ALKB HOMOLOG 3"/>
    <property type="match status" value="1"/>
</dbReference>
<dbReference type="InterPro" id="IPR032854">
    <property type="entry name" value="ALKBH3"/>
</dbReference>
<dbReference type="OrthoDB" id="190276at2"/>
<dbReference type="PROSITE" id="PS51471">
    <property type="entry name" value="FE2OG_OXY"/>
    <property type="match status" value="1"/>
</dbReference>
<evidence type="ECO:0000313" key="2">
    <source>
        <dbReference type="EMBL" id="PHN02413.1"/>
    </source>
</evidence>
<feature type="domain" description="Fe2OG dioxygenase" evidence="1">
    <location>
        <begin position="106"/>
        <end position="204"/>
    </location>
</feature>
<dbReference type="SUPFAM" id="SSF51197">
    <property type="entry name" value="Clavaminate synthase-like"/>
    <property type="match status" value="1"/>
</dbReference>
<dbReference type="Gene3D" id="2.60.120.590">
    <property type="entry name" value="Alpha-ketoglutarate-dependent dioxygenase AlkB-like"/>
    <property type="match status" value="1"/>
</dbReference>
<reference evidence="2 3" key="1">
    <citation type="submission" date="2017-10" db="EMBL/GenBank/DDBJ databases">
        <title>The draft genome sequence of Lewinella nigricans NBRC 102662.</title>
        <authorList>
            <person name="Wang K."/>
        </authorList>
    </citation>
    <scope>NUCLEOTIDE SEQUENCE [LARGE SCALE GENOMIC DNA]</scope>
    <source>
        <strain evidence="2 3">NBRC 102662</strain>
    </source>
</reference>
<dbReference type="Proteomes" id="UP000223913">
    <property type="component" value="Unassembled WGS sequence"/>
</dbReference>
<dbReference type="EMBL" id="PDUD01000040">
    <property type="protein sequence ID" value="PHN02413.1"/>
    <property type="molecule type" value="Genomic_DNA"/>
</dbReference>
<accession>A0A2D0N3S7</accession>
<dbReference type="AlphaFoldDB" id="A0A2D0N3S7"/>
<proteinExistence type="predicted"/>
<protein>
    <submittedName>
        <fullName evidence="2">2OG-Fe(II) oxygenase</fullName>
    </submittedName>
</protein>
<dbReference type="InterPro" id="IPR005123">
    <property type="entry name" value="Oxoglu/Fe-dep_dioxygenase_dom"/>
</dbReference>
<dbReference type="Pfam" id="PF13532">
    <property type="entry name" value="2OG-FeII_Oxy_2"/>
    <property type="match status" value="1"/>
</dbReference>
<dbReference type="InterPro" id="IPR037151">
    <property type="entry name" value="AlkB-like_sf"/>
</dbReference>
<gene>
    <name evidence="2" type="ORF">CRP01_32030</name>
</gene>
<name>A0A2D0N3S7_FLAN2</name>
<dbReference type="InterPro" id="IPR027450">
    <property type="entry name" value="AlkB-like"/>
</dbReference>